<proteinExistence type="inferred from homology"/>
<comment type="subcellular location">
    <subcellularLocation>
        <location evidence="1">Membrane</location>
        <topology evidence="1">Multi-pass membrane protein</topology>
    </subcellularLocation>
</comment>
<feature type="transmembrane region" description="Helical" evidence="6">
    <location>
        <begin position="101"/>
        <end position="121"/>
    </location>
</feature>
<evidence type="ECO:0000256" key="3">
    <source>
        <dbReference type="ARBA" id="ARBA00022692"/>
    </source>
</evidence>
<evidence type="ECO:0000256" key="5">
    <source>
        <dbReference type="ARBA" id="ARBA00023136"/>
    </source>
</evidence>
<evidence type="ECO:0000313" key="8">
    <source>
        <dbReference type="EMBL" id="WXB00395.1"/>
    </source>
</evidence>
<keyword evidence="4 6" id="KW-1133">Transmembrane helix</keyword>
<dbReference type="InterPro" id="IPR037185">
    <property type="entry name" value="EmrE-like"/>
</dbReference>
<comment type="similarity">
    <text evidence="2">Belongs to the EamA transporter family.</text>
</comment>
<evidence type="ECO:0000256" key="6">
    <source>
        <dbReference type="SAM" id="Phobius"/>
    </source>
</evidence>
<feature type="domain" description="EamA" evidence="7">
    <location>
        <begin position="18"/>
        <end position="147"/>
    </location>
</feature>
<accession>A0ABZ2KPF3</accession>
<feature type="transmembrane region" description="Helical" evidence="6">
    <location>
        <begin position="12"/>
        <end position="37"/>
    </location>
</feature>
<dbReference type="RefSeq" id="WP_394829996.1">
    <property type="nucleotide sequence ID" value="NZ_CP089929.1"/>
</dbReference>
<protein>
    <submittedName>
        <fullName evidence="8">EamA family transporter</fullName>
    </submittedName>
</protein>
<dbReference type="EMBL" id="CP089983">
    <property type="protein sequence ID" value="WXB00395.1"/>
    <property type="molecule type" value="Genomic_DNA"/>
</dbReference>
<dbReference type="PANTHER" id="PTHR32322:SF2">
    <property type="entry name" value="EAMA DOMAIN-CONTAINING PROTEIN"/>
    <property type="match status" value="1"/>
</dbReference>
<reference evidence="8" key="1">
    <citation type="submission" date="2021-12" db="EMBL/GenBank/DDBJ databases">
        <title>Discovery of the Pendulisporaceae a myxobacterial family with distinct sporulation behavior and unique specialized metabolism.</title>
        <authorList>
            <person name="Garcia R."/>
            <person name="Popoff A."/>
            <person name="Bader C.D."/>
            <person name="Loehr J."/>
            <person name="Walesch S."/>
            <person name="Walt C."/>
            <person name="Boldt J."/>
            <person name="Bunk B."/>
            <person name="Haeckl F.J.F.P.J."/>
            <person name="Gunesch A.P."/>
            <person name="Birkelbach J."/>
            <person name="Nuebel U."/>
            <person name="Pietschmann T."/>
            <person name="Bach T."/>
            <person name="Mueller R."/>
        </authorList>
    </citation>
    <scope>NUCLEOTIDE SEQUENCE</scope>
    <source>
        <strain evidence="8">MSr11367</strain>
    </source>
</reference>
<sequence>MSASHSRSSPPKALLIAAFAAVYFIWGSTFLGIRFAVETLPPFLVASLQFLVAGIVLYAWARLRGTPAPTLQNWYAAAVVGILMLSAGVGGITWAERSVPSSLAALLIASVPLWMMLLEWLHYGGARPKGKTAIGLAIGFCGVGVLVTSGTAGDGHFDLAGTVVLLLASLSWAEGSLYSRRAKLPSSPLLGTAMQMCAGGALLLLASGVTGELVLDFRSRSSITRLPRPWPPGRTPYRSPLATR</sequence>
<feature type="transmembrane region" description="Helical" evidence="6">
    <location>
        <begin position="189"/>
        <end position="209"/>
    </location>
</feature>
<evidence type="ECO:0000313" key="9">
    <source>
        <dbReference type="Proteomes" id="UP001374803"/>
    </source>
</evidence>
<feature type="transmembrane region" description="Helical" evidence="6">
    <location>
        <begin position="73"/>
        <end position="95"/>
    </location>
</feature>
<evidence type="ECO:0000256" key="4">
    <source>
        <dbReference type="ARBA" id="ARBA00022989"/>
    </source>
</evidence>
<dbReference type="SUPFAM" id="SSF103481">
    <property type="entry name" value="Multidrug resistance efflux transporter EmrE"/>
    <property type="match status" value="1"/>
</dbReference>
<dbReference type="InterPro" id="IPR000620">
    <property type="entry name" value="EamA_dom"/>
</dbReference>
<name>A0ABZ2KPF3_9BACT</name>
<gene>
    <name evidence="8" type="ORF">LVJ94_26165</name>
</gene>
<dbReference type="Pfam" id="PF00892">
    <property type="entry name" value="EamA"/>
    <property type="match status" value="1"/>
</dbReference>
<keyword evidence="3 6" id="KW-0812">Transmembrane</keyword>
<dbReference type="InterPro" id="IPR050638">
    <property type="entry name" value="AA-Vitamin_Transporters"/>
</dbReference>
<evidence type="ECO:0000259" key="7">
    <source>
        <dbReference type="Pfam" id="PF00892"/>
    </source>
</evidence>
<keyword evidence="9" id="KW-1185">Reference proteome</keyword>
<feature type="transmembrane region" description="Helical" evidence="6">
    <location>
        <begin position="133"/>
        <end position="153"/>
    </location>
</feature>
<feature type="transmembrane region" description="Helical" evidence="6">
    <location>
        <begin position="43"/>
        <end position="61"/>
    </location>
</feature>
<organism evidence="8 9">
    <name type="scientific">Pendulispora rubella</name>
    <dbReference type="NCBI Taxonomy" id="2741070"/>
    <lineage>
        <taxon>Bacteria</taxon>
        <taxon>Pseudomonadati</taxon>
        <taxon>Myxococcota</taxon>
        <taxon>Myxococcia</taxon>
        <taxon>Myxococcales</taxon>
        <taxon>Sorangiineae</taxon>
        <taxon>Pendulisporaceae</taxon>
        <taxon>Pendulispora</taxon>
    </lineage>
</organism>
<dbReference type="PANTHER" id="PTHR32322">
    <property type="entry name" value="INNER MEMBRANE TRANSPORTER"/>
    <property type="match status" value="1"/>
</dbReference>
<keyword evidence="5 6" id="KW-0472">Membrane</keyword>
<evidence type="ECO:0000256" key="2">
    <source>
        <dbReference type="ARBA" id="ARBA00007362"/>
    </source>
</evidence>
<evidence type="ECO:0000256" key="1">
    <source>
        <dbReference type="ARBA" id="ARBA00004141"/>
    </source>
</evidence>
<dbReference type="Proteomes" id="UP001374803">
    <property type="component" value="Chromosome"/>
</dbReference>